<feature type="region of interest" description="Disordered" evidence="1">
    <location>
        <begin position="63"/>
        <end position="128"/>
    </location>
</feature>
<accession>W9G7U7</accession>
<evidence type="ECO:0000313" key="2">
    <source>
        <dbReference type="EMBL" id="EWS99938.1"/>
    </source>
</evidence>
<evidence type="ECO:0000256" key="1">
    <source>
        <dbReference type="SAM" id="MobiDB-lite"/>
    </source>
</evidence>
<gene>
    <name evidence="2" type="ORF">N865_19665</name>
</gene>
<evidence type="ECO:0000313" key="3">
    <source>
        <dbReference type="Proteomes" id="UP000019489"/>
    </source>
</evidence>
<dbReference type="Proteomes" id="UP000019489">
    <property type="component" value="Unassembled WGS sequence"/>
</dbReference>
<dbReference type="EMBL" id="AWSA01000063">
    <property type="protein sequence ID" value="EWS99938.1"/>
    <property type="molecule type" value="Genomic_DNA"/>
</dbReference>
<comment type="caution">
    <text evidence="2">The sequence shown here is derived from an EMBL/GenBank/DDBJ whole genome shotgun (WGS) entry which is preliminary data.</text>
</comment>
<organism evidence="2 3">
    <name type="scientific">Intrasporangium oryzae NRRL B-24470</name>
    <dbReference type="NCBI Taxonomy" id="1386089"/>
    <lineage>
        <taxon>Bacteria</taxon>
        <taxon>Bacillati</taxon>
        <taxon>Actinomycetota</taxon>
        <taxon>Actinomycetes</taxon>
        <taxon>Micrococcales</taxon>
        <taxon>Intrasporangiaceae</taxon>
        <taxon>Intrasporangium</taxon>
    </lineage>
</organism>
<feature type="compositionally biased region" description="Basic and acidic residues" evidence="1">
    <location>
        <begin position="81"/>
        <end position="90"/>
    </location>
</feature>
<dbReference type="AlphaFoldDB" id="W9G7U7"/>
<proteinExistence type="predicted"/>
<protein>
    <submittedName>
        <fullName evidence="2">Uncharacterized protein</fullName>
    </submittedName>
</protein>
<dbReference type="STRING" id="1386089.N865_19665"/>
<keyword evidence="3" id="KW-1185">Reference proteome</keyword>
<reference evidence="2 3" key="1">
    <citation type="submission" date="2013-08" db="EMBL/GenBank/DDBJ databases">
        <title>Intrasporangium oryzae NRRL B-24470.</title>
        <authorList>
            <person name="Liu H."/>
            <person name="Wang G."/>
        </authorList>
    </citation>
    <scope>NUCLEOTIDE SEQUENCE [LARGE SCALE GENOMIC DNA]</scope>
    <source>
        <strain evidence="2 3">NRRL B-24470</strain>
    </source>
</reference>
<name>W9G7U7_9MICO</name>
<sequence>MSDDPTTYLDLLELEHWAFGPLLAMGCDGCPWTRTEQGAIPATIAAQAHQDLHALLGPNVPGVSLAPGGMDSPGWPHPGGVHREHAQPNDRRRRCGASSCAAKRSGRGGPFPQHDPISLGARHDPTQA</sequence>